<keyword evidence="2" id="KW-1185">Reference proteome</keyword>
<proteinExistence type="predicted"/>
<protein>
    <submittedName>
        <fullName evidence="1">Uncharacterized protein</fullName>
    </submittedName>
</protein>
<gene>
    <name evidence="1" type="ORF">GWK47_019290</name>
</gene>
<name>A0A8J4XU74_CHIOP</name>
<dbReference type="EMBL" id="JACEEZ010022748">
    <property type="protein sequence ID" value="KAG0712046.1"/>
    <property type="molecule type" value="Genomic_DNA"/>
</dbReference>
<comment type="caution">
    <text evidence="1">The sequence shown here is derived from an EMBL/GenBank/DDBJ whole genome shotgun (WGS) entry which is preliminary data.</text>
</comment>
<evidence type="ECO:0000313" key="1">
    <source>
        <dbReference type="EMBL" id="KAG0712046.1"/>
    </source>
</evidence>
<dbReference type="Proteomes" id="UP000770661">
    <property type="component" value="Unassembled WGS sequence"/>
</dbReference>
<dbReference type="OrthoDB" id="8361116at2759"/>
<accession>A0A8J4XU74</accession>
<dbReference type="AlphaFoldDB" id="A0A8J4XU74"/>
<reference evidence="1" key="1">
    <citation type="submission" date="2020-07" db="EMBL/GenBank/DDBJ databases">
        <title>The High-quality genome of the commercially important snow crab, Chionoecetes opilio.</title>
        <authorList>
            <person name="Jeong J.-H."/>
            <person name="Ryu S."/>
        </authorList>
    </citation>
    <scope>NUCLEOTIDE SEQUENCE</scope>
    <source>
        <strain evidence="1">MADBK_172401_WGS</strain>
        <tissue evidence="1">Digestive gland</tissue>
    </source>
</reference>
<evidence type="ECO:0000313" key="2">
    <source>
        <dbReference type="Proteomes" id="UP000770661"/>
    </source>
</evidence>
<sequence length="188" mass="21435">MFEDNGDMRITKSKSSLKQKLRLEQSSRILPAPETTVIDGCALLWIIRWPRHGTIQNFVNSVLEYIFLKLEHSNVNIIFDRYYEYSTKTATRASRAVQQARTLHKLTPSTALPAQSIALTVTENKKQIISTICEQLQGRGETHKATAKHKLLITGASSISVEIFKGFTIERKDLETPTRRQMLSFLDK</sequence>
<organism evidence="1 2">
    <name type="scientific">Chionoecetes opilio</name>
    <name type="common">Atlantic snow crab</name>
    <name type="synonym">Cancer opilio</name>
    <dbReference type="NCBI Taxonomy" id="41210"/>
    <lineage>
        <taxon>Eukaryota</taxon>
        <taxon>Metazoa</taxon>
        <taxon>Ecdysozoa</taxon>
        <taxon>Arthropoda</taxon>
        <taxon>Crustacea</taxon>
        <taxon>Multicrustacea</taxon>
        <taxon>Malacostraca</taxon>
        <taxon>Eumalacostraca</taxon>
        <taxon>Eucarida</taxon>
        <taxon>Decapoda</taxon>
        <taxon>Pleocyemata</taxon>
        <taxon>Brachyura</taxon>
        <taxon>Eubrachyura</taxon>
        <taxon>Majoidea</taxon>
        <taxon>Majidae</taxon>
        <taxon>Chionoecetes</taxon>
    </lineage>
</organism>